<dbReference type="Proteomes" id="UP001199525">
    <property type="component" value="Unassembled WGS sequence"/>
</dbReference>
<evidence type="ECO:0000313" key="2">
    <source>
        <dbReference type="Proteomes" id="UP001199525"/>
    </source>
</evidence>
<evidence type="ECO:0000313" key="1">
    <source>
        <dbReference type="EMBL" id="MCC5599069.1"/>
    </source>
</evidence>
<dbReference type="EMBL" id="JAIVFQ010000007">
    <property type="protein sequence ID" value="MCC5599069.1"/>
    <property type="molecule type" value="Genomic_DNA"/>
</dbReference>
<keyword evidence="2" id="KW-1185">Reference proteome</keyword>
<organism evidence="1 2">
    <name type="scientific">Nostoc favosum CHAB5714</name>
    <dbReference type="NCBI Taxonomy" id="2780399"/>
    <lineage>
        <taxon>Bacteria</taxon>
        <taxon>Bacillati</taxon>
        <taxon>Cyanobacteriota</taxon>
        <taxon>Cyanophyceae</taxon>
        <taxon>Nostocales</taxon>
        <taxon>Nostocaceae</taxon>
        <taxon>Nostoc</taxon>
        <taxon>Nostoc favosum</taxon>
    </lineage>
</organism>
<comment type="caution">
    <text evidence="1">The sequence shown here is derived from an EMBL/GenBank/DDBJ whole genome shotgun (WGS) entry which is preliminary data.</text>
</comment>
<gene>
    <name evidence="1" type="ORF">LC586_07525</name>
</gene>
<dbReference type="Pfam" id="PF14076">
    <property type="entry name" value="DUF4258"/>
    <property type="match status" value="1"/>
</dbReference>
<sequence>MTSLIEEIRQKVADEQFEFSKHAVDQSILRQVQVQEIREVIANGQVIEDYPNDKYGPSCLISGLTQTRRPIHVQCSYPSRPLVRIITLYQPNPQKWDEDFTQRRNRGDDS</sequence>
<protein>
    <submittedName>
        <fullName evidence="1">DUF4258 domain-containing protein</fullName>
    </submittedName>
</protein>
<proteinExistence type="predicted"/>
<dbReference type="RefSeq" id="WP_229483960.1">
    <property type="nucleotide sequence ID" value="NZ_JAIVFQ010000007.1"/>
</dbReference>
<accession>A0ABS8I5Z9</accession>
<reference evidence="1 2" key="1">
    <citation type="journal article" date="2021" name="Microorganisms">
        <title>Genome Evolution of Filamentous Cyanobacterium Nostoc Species: From Facultative Symbiosis to Free Living.</title>
        <authorList>
            <person name="Huo D."/>
            <person name="Li H."/>
            <person name="Cai F."/>
            <person name="Guo X."/>
            <person name="Qiao Z."/>
            <person name="Wang W."/>
            <person name="Yu G."/>
            <person name="Li R."/>
        </authorList>
    </citation>
    <scope>NUCLEOTIDE SEQUENCE [LARGE SCALE GENOMIC DNA]</scope>
    <source>
        <strain evidence="1 2">CHAB 5714</strain>
    </source>
</reference>
<dbReference type="InterPro" id="IPR025354">
    <property type="entry name" value="DUF4258"/>
</dbReference>
<name>A0ABS8I5Z9_9NOSO</name>